<comment type="catalytic activity">
    <reaction evidence="1">
        <text>S-ubiquitinyl-[E2 ubiquitin-conjugating enzyme]-L-cysteine + [acceptor protein]-L-lysine = [E2 ubiquitin-conjugating enzyme]-L-cysteine + N(6)-ubiquitinyl-[acceptor protein]-L-lysine.</text>
        <dbReference type="EC" id="2.3.2.27"/>
    </reaction>
</comment>
<proteinExistence type="predicted"/>
<evidence type="ECO:0000256" key="4">
    <source>
        <dbReference type="ARBA" id="ARBA00012483"/>
    </source>
</evidence>
<evidence type="ECO:0000256" key="5">
    <source>
        <dbReference type="ARBA" id="ARBA00022679"/>
    </source>
</evidence>
<comment type="pathway">
    <text evidence="3">Protein modification; protein ubiquitination.</text>
</comment>
<dbReference type="GO" id="GO:0012505">
    <property type="term" value="C:endomembrane system"/>
    <property type="evidence" value="ECO:0007669"/>
    <property type="project" value="UniProtKB-SubCell"/>
</dbReference>
<keyword evidence="8" id="KW-1133">Transmembrane helix</keyword>
<dbReference type="Pfam" id="PF11145">
    <property type="entry name" value="DUF2921"/>
    <property type="match status" value="1"/>
</dbReference>
<evidence type="ECO:0000256" key="2">
    <source>
        <dbReference type="ARBA" id="ARBA00004127"/>
    </source>
</evidence>
<sequence length="911" mass="102145">MASSLRTWYQQLSTSLVLTTLFYATIISCSKPDNLNYSDHCASFVPESTPIDPEAITVPFSPNQDGYYLGGDDILKHADSSRHYYSSNPRKVLLFRTHDVHSTSVDGLYKVKASLILQPSRVTYGYPDSPQVVSLWSQTGALSFEIEGFWSISTGKLCMVGSSSTYSEEGEIRGLSALLKLNDVKSSSNITSLVQGTLESLSSADDSSFFEPISLLMFPLKNYAYTEAGKEIDKGFTYGADVTKSSLSLPLSVSICSIFSHQTSSFLLEYATACNSTKSCNPFSSNIEYLPPVMSLTPIQCSNDWPTLRFLVEFLNSSYSSYYRPFNPNTALVAEGSWNAKKKKLCVVACRISTPTNSLSGSQVEDCSIRLSLRFPSVWSIRNASSIAGHISSNKAVGVSGYFDGIQFRSYGSDRIEIPGLKYEYSLVDKARKSYKEEPGRSEGRQYSDGNSDDMQFEMSIKNSRGKRFGWGHANPISIGDKIAPRNQYFRPYSSPGTEKAKDKAKPLQPLNISYQMSLTSFNASSKEHTYVQISAEGIYDGETGVLSMVGCKYLDSNNQILANDSMDCEILVNVQLPPFDSNQYIKGRIESTRESSSPLYFEPLSFSAVPYYSRINSIRRMDLEIIMALISNTLICVFVGYQIFYVKKHPNVFPFISLLMLVVLTVGRMIPLVLNFEALFLPKQSTQSFLLRGGGWVEVNEVIVKVVTMVAFMLQFRFLQLVWSARLADGNQKASWVAEKKALYVSLPLYIAGGLIALFMNCWNCKLGKEMDSPSFYRNQHSLWPNIRSYAGLVLDGFLFPQILLNIFRNSRENALSCFFYIGTTFVRLLPHAYDLYKAHFYVDDFDWSYIYADPSADYYSAAWDMIIPLGGLLFAAIIYLQQKKGGRCFLPKRFKELEGFEKVPVVDNP</sequence>
<protein>
    <recommendedName>
        <fullName evidence="4">RING-type E3 ubiquitin transferase</fullName>
        <ecNumber evidence="4">2.3.2.27</ecNumber>
    </recommendedName>
</protein>
<evidence type="ECO:0000313" key="11">
    <source>
        <dbReference type="Proteomes" id="UP000467840"/>
    </source>
</evidence>
<dbReference type="InterPro" id="IPR021319">
    <property type="entry name" value="DUF2921"/>
</dbReference>
<dbReference type="PROSITE" id="PS51257">
    <property type="entry name" value="PROKAR_LIPOPROTEIN"/>
    <property type="match status" value="1"/>
</dbReference>
<dbReference type="GO" id="GO:0061630">
    <property type="term" value="F:ubiquitin protein ligase activity"/>
    <property type="evidence" value="ECO:0007669"/>
    <property type="project" value="UniProtKB-EC"/>
</dbReference>
<dbReference type="EMBL" id="JAAGAX010000007">
    <property type="protein sequence ID" value="KAF2308729.1"/>
    <property type="molecule type" value="Genomic_DNA"/>
</dbReference>
<evidence type="ECO:0000256" key="6">
    <source>
        <dbReference type="ARBA" id="ARBA00022692"/>
    </source>
</evidence>
<evidence type="ECO:0000313" key="10">
    <source>
        <dbReference type="EMBL" id="KAF2308729.1"/>
    </source>
</evidence>
<keyword evidence="6" id="KW-0812">Transmembrane</keyword>
<dbReference type="Pfam" id="PF25333">
    <property type="entry name" value="DUF2921_N"/>
    <property type="match status" value="3"/>
</dbReference>
<evidence type="ECO:0000256" key="7">
    <source>
        <dbReference type="ARBA" id="ARBA00022786"/>
    </source>
</evidence>
<dbReference type="Proteomes" id="UP000467840">
    <property type="component" value="Chromosome 17"/>
</dbReference>
<reference evidence="10 11" key="1">
    <citation type="journal article" date="2020" name="Mol. Plant">
        <title>The Chromosome-Based Rubber Tree Genome Provides New Insights into Spurge Genome Evolution and Rubber Biosynthesis.</title>
        <authorList>
            <person name="Liu J."/>
            <person name="Shi C."/>
            <person name="Shi C.C."/>
            <person name="Li W."/>
            <person name="Zhang Q.J."/>
            <person name="Zhang Y."/>
            <person name="Li K."/>
            <person name="Lu H.F."/>
            <person name="Shi C."/>
            <person name="Zhu S.T."/>
            <person name="Xiao Z.Y."/>
            <person name="Nan H."/>
            <person name="Yue Y."/>
            <person name="Zhu X.G."/>
            <person name="Wu Y."/>
            <person name="Hong X.N."/>
            <person name="Fan G.Y."/>
            <person name="Tong Y."/>
            <person name="Zhang D."/>
            <person name="Mao C.L."/>
            <person name="Liu Y.L."/>
            <person name="Hao S.J."/>
            <person name="Liu W.Q."/>
            <person name="Lv M.Q."/>
            <person name="Zhang H.B."/>
            <person name="Liu Y."/>
            <person name="Hu-Tang G.R."/>
            <person name="Wang J.P."/>
            <person name="Wang J.H."/>
            <person name="Sun Y.H."/>
            <person name="Ni S.B."/>
            <person name="Chen W.B."/>
            <person name="Zhang X.C."/>
            <person name="Jiao Y.N."/>
            <person name="Eichler E.E."/>
            <person name="Li G.H."/>
            <person name="Liu X."/>
            <person name="Gao L.Z."/>
        </authorList>
    </citation>
    <scope>NUCLEOTIDE SEQUENCE [LARGE SCALE GENOMIC DNA]</scope>
    <source>
        <strain evidence="11">cv. GT1</strain>
        <tissue evidence="10">Leaf</tissue>
    </source>
</reference>
<accession>A0A6A6M9U7</accession>
<dbReference type="OrthoDB" id="607498at2759"/>
<gene>
    <name evidence="10" type="ORF">GH714_014649</name>
</gene>
<dbReference type="PANTHER" id="PTHR33389">
    <property type="entry name" value="FAMILY PROTEIN, PUTATIVE (DUF2921)-RELATED"/>
    <property type="match status" value="1"/>
</dbReference>
<comment type="caution">
    <text evidence="10">The sequence shown here is derived from an EMBL/GenBank/DDBJ whole genome shotgun (WGS) entry which is preliminary data.</text>
</comment>
<dbReference type="PANTHER" id="PTHR33389:SF18">
    <property type="entry name" value="OS01G0677900 PROTEIN"/>
    <property type="match status" value="1"/>
</dbReference>
<comment type="subcellular location">
    <subcellularLocation>
        <location evidence="2">Endomembrane system</location>
        <topology evidence="2">Multi-pass membrane protein</topology>
    </subcellularLocation>
</comment>
<dbReference type="EC" id="2.3.2.27" evidence="4"/>
<dbReference type="AlphaFoldDB" id="A0A6A6M9U7"/>
<keyword evidence="9" id="KW-0472">Membrane</keyword>
<name>A0A6A6M9U7_HEVBR</name>
<evidence type="ECO:0000256" key="8">
    <source>
        <dbReference type="ARBA" id="ARBA00022989"/>
    </source>
</evidence>
<keyword evidence="7" id="KW-0833">Ubl conjugation pathway</keyword>
<keyword evidence="5" id="KW-0808">Transferase</keyword>
<evidence type="ECO:0000256" key="1">
    <source>
        <dbReference type="ARBA" id="ARBA00000900"/>
    </source>
</evidence>
<organism evidence="10 11">
    <name type="scientific">Hevea brasiliensis</name>
    <name type="common">Para rubber tree</name>
    <name type="synonym">Siphonia brasiliensis</name>
    <dbReference type="NCBI Taxonomy" id="3981"/>
    <lineage>
        <taxon>Eukaryota</taxon>
        <taxon>Viridiplantae</taxon>
        <taxon>Streptophyta</taxon>
        <taxon>Embryophyta</taxon>
        <taxon>Tracheophyta</taxon>
        <taxon>Spermatophyta</taxon>
        <taxon>Magnoliopsida</taxon>
        <taxon>eudicotyledons</taxon>
        <taxon>Gunneridae</taxon>
        <taxon>Pentapetalae</taxon>
        <taxon>rosids</taxon>
        <taxon>fabids</taxon>
        <taxon>Malpighiales</taxon>
        <taxon>Euphorbiaceae</taxon>
        <taxon>Crotonoideae</taxon>
        <taxon>Micrandreae</taxon>
        <taxon>Hevea</taxon>
    </lineage>
</organism>
<evidence type="ECO:0000256" key="3">
    <source>
        <dbReference type="ARBA" id="ARBA00004906"/>
    </source>
</evidence>
<evidence type="ECO:0000256" key="9">
    <source>
        <dbReference type="ARBA" id="ARBA00023136"/>
    </source>
</evidence>
<dbReference type="InterPro" id="IPR057425">
    <property type="entry name" value="DUF2921_N"/>
</dbReference>
<keyword evidence="11" id="KW-1185">Reference proteome</keyword>